<dbReference type="EMBL" id="ATLV01023696">
    <property type="status" value="NOT_ANNOTATED_CDS"/>
    <property type="molecule type" value="Genomic_DNA"/>
</dbReference>
<evidence type="ECO:0000256" key="4">
    <source>
        <dbReference type="ARBA" id="ARBA00023157"/>
    </source>
</evidence>
<feature type="domain" description="Peptidase S1" evidence="7">
    <location>
        <begin position="30"/>
        <end position="260"/>
    </location>
</feature>
<dbReference type="OrthoDB" id="7726766at2759"/>
<keyword evidence="6" id="KW-0732">Signal</keyword>
<keyword evidence="4" id="KW-1015">Disulfide bond</keyword>
<dbReference type="SMART" id="SM00020">
    <property type="entry name" value="Tryp_SPc"/>
    <property type="match status" value="1"/>
</dbReference>
<evidence type="ECO:0000259" key="7">
    <source>
        <dbReference type="PROSITE" id="PS50240"/>
    </source>
</evidence>
<dbReference type="VEuPathDB" id="VectorBase:ASIC017513"/>
<dbReference type="OMA" id="HWIQQQF"/>
<gene>
    <name evidence="8" type="ORF">ZHAS_00017513</name>
</gene>
<evidence type="ECO:0000256" key="5">
    <source>
        <dbReference type="ARBA" id="ARBA00024195"/>
    </source>
</evidence>
<dbReference type="Pfam" id="PF00089">
    <property type="entry name" value="Trypsin"/>
    <property type="match status" value="1"/>
</dbReference>
<protein>
    <submittedName>
        <fullName evidence="8">AGAP011608-PA-like protein</fullName>
    </submittedName>
</protein>
<dbReference type="PROSITE" id="PS50240">
    <property type="entry name" value="TRYPSIN_DOM"/>
    <property type="match status" value="1"/>
</dbReference>
<dbReference type="STRING" id="74873.A0A084WGR7"/>
<sequence>MGSKGFRPMVFLALLALASAAQLDDANPFLVGGVPAAMGQFPAQVAVHIGTTSFCGGSILNQNHVLTAASCVLDANNNLVAANTVTVRAGVLLIDANAPALAVQRIFPHQQYNPWTLENDIAVLRMLNNFNFPLLPQPNMAPAEMNHHIVRLGATCHVVGWNWQQGGPNVALQVLPVLFADREACNAVHNGVLRDSMACTSYQQPQGTQGVCAANRGGGMYCDNLLTGVISFGFGCGQNNSMTVHTQTRYYNHWIQQQFIRTDTPVAGPTPLPGLGGTGQGGDASSFSLSLAAALFAAVCALFLN</sequence>
<dbReference type="GO" id="GO:0004252">
    <property type="term" value="F:serine-type endopeptidase activity"/>
    <property type="evidence" value="ECO:0007669"/>
    <property type="project" value="InterPro"/>
</dbReference>
<dbReference type="PRINTS" id="PR00722">
    <property type="entry name" value="CHYMOTRYPSIN"/>
</dbReference>
<dbReference type="InterPro" id="IPR001314">
    <property type="entry name" value="Peptidase_S1A"/>
</dbReference>
<dbReference type="CDD" id="cd00190">
    <property type="entry name" value="Tryp_SPc"/>
    <property type="match status" value="1"/>
</dbReference>
<dbReference type="SUPFAM" id="SSF50494">
    <property type="entry name" value="Trypsin-like serine proteases"/>
    <property type="match status" value="1"/>
</dbReference>
<comment type="similarity">
    <text evidence="5">Belongs to the peptidase S1 family. CLIP subfamily.</text>
</comment>
<dbReference type="EMBL" id="KE525345">
    <property type="protein sequence ID" value="KFB49411.1"/>
    <property type="molecule type" value="Genomic_DNA"/>
</dbReference>
<dbReference type="Proteomes" id="UP000030765">
    <property type="component" value="Unassembled WGS sequence"/>
</dbReference>
<dbReference type="InterPro" id="IPR050430">
    <property type="entry name" value="Peptidase_S1"/>
</dbReference>
<dbReference type="InterPro" id="IPR009003">
    <property type="entry name" value="Peptidase_S1_PA"/>
</dbReference>
<proteinExistence type="inferred from homology"/>
<evidence type="ECO:0000313" key="10">
    <source>
        <dbReference type="Proteomes" id="UP000030765"/>
    </source>
</evidence>
<keyword evidence="2" id="KW-0378">Hydrolase</keyword>
<feature type="chain" id="PRO_5001784922" evidence="6">
    <location>
        <begin position="21"/>
        <end position="305"/>
    </location>
</feature>
<keyword evidence="10" id="KW-1185">Reference proteome</keyword>
<feature type="signal peptide" evidence="6">
    <location>
        <begin position="1"/>
        <end position="20"/>
    </location>
</feature>
<keyword evidence="3" id="KW-0720">Serine protease</keyword>
<dbReference type="InterPro" id="IPR001254">
    <property type="entry name" value="Trypsin_dom"/>
</dbReference>
<dbReference type="AlphaFoldDB" id="A0A084WGR7"/>
<evidence type="ECO:0000256" key="6">
    <source>
        <dbReference type="SAM" id="SignalP"/>
    </source>
</evidence>
<evidence type="ECO:0000256" key="3">
    <source>
        <dbReference type="ARBA" id="ARBA00022825"/>
    </source>
</evidence>
<dbReference type="EnsemblMetazoa" id="ASIC017513-RA">
    <property type="protein sequence ID" value="ASIC017513-PA"/>
    <property type="gene ID" value="ASIC017513"/>
</dbReference>
<evidence type="ECO:0000313" key="9">
    <source>
        <dbReference type="EnsemblMetazoa" id="ASIC017513-PA"/>
    </source>
</evidence>
<organism evidence="9 10">
    <name type="scientific">Anopheles sinensis</name>
    <name type="common">Mosquito</name>
    <dbReference type="NCBI Taxonomy" id="74873"/>
    <lineage>
        <taxon>Eukaryota</taxon>
        <taxon>Metazoa</taxon>
        <taxon>Ecdysozoa</taxon>
        <taxon>Arthropoda</taxon>
        <taxon>Hexapoda</taxon>
        <taxon>Insecta</taxon>
        <taxon>Pterygota</taxon>
        <taxon>Neoptera</taxon>
        <taxon>Endopterygota</taxon>
        <taxon>Diptera</taxon>
        <taxon>Nematocera</taxon>
        <taxon>Culicoidea</taxon>
        <taxon>Culicidae</taxon>
        <taxon>Anophelinae</taxon>
        <taxon>Anopheles</taxon>
    </lineage>
</organism>
<accession>A0A084WGR7</accession>
<evidence type="ECO:0000256" key="2">
    <source>
        <dbReference type="ARBA" id="ARBA00022801"/>
    </source>
</evidence>
<name>A0A084WGR7_ANOSI</name>
<keyword evidence="1" id="KW-0645">Protease</keyword>
<dbReference type="PANTHER" id="PTHR24276">
    <property type="entry name" value="POLYSERASE-RELATED"/>
    <property type="match status" value="1"/>
</dbReference>
<evidence type="ECO:0000313" key="8">
    <source>
        <dbReference type="EMBL" id="KFB49411.1"/>
    </source>
</evidence>
<dbReference type="FunFam" id="2.40.10.10:FF:000068">
    <property type="entry name" value="transmembrane protease serine 2"/>
    <property type="match status" value="1"/>
</dbReference>
<reference evidence="9" key="2">
    <citation type="submission" date="2020-05" db="UniProtKB">
        <authorList>
            <consortium name="EnsemblMetazoa"/>
        </authorList>
    </citation>
    <scope>IDENTIFICATION</scope>
</reference>
<dbReference type="PANTHER" id="PTHR24276:SF91">
    <property type="entry name" value="AT26814P-RELATED"/>
    <property type="match status" value="1"/>
</dbReference>
<dbReference type="Gene3D" id="2.40.10.10">
    <property type="entry name" value="Trypsin-like serine proteases"/>
    <property type="match status" value="1"/>
</dbReference>
<dbReference type="InterPro" id="IPR043504">
    <property type="entry name" value="Peptidase_S1_PA_chymotrypsin"/>
</dbReference>
<dbReference type="GO" id="GO:0006508">
    <property type="term" value="P:proteolysis"/>
    <property type="evidence" value="ECO:0007669"/>
    <property type="project" value="UniProtKB-KW"/>
</dbReference>
<dbReference type="VEuPathDB" id="VectorBase:ASIS022628"/>
<reference evidence="8 10" key="1">
    <citation type="journal article" date="2014" name="BMC Genomics">
        <title>Genome sequence of Anopheles sinensis provides insight into genetics basis of mosquito competence for malaria parasites.</title>
        <authorList>
            <person name="Zhou D."/>
            <person name="Zhang D."/>
            <person name="Ding G."/>
            <person name="Shi L."/>
            <person name="Hou Q."/>
            <person name="Ye Y."/>
            <person name="Xu Y."/>
            <person name="Zhou H."/>
            <person name="Xiong C."/>
            <person name="Li S."/>
            <person name="Yu J."/>
            <person name="Hong S."/>
            <person name="Yu X."/>
            <person name="Zou P."/>
            <person name="Chen C."/>
            <person name="Chang X."/>
            <person name="Wang W."/>
            <person name="Lv Y."/>
            <person name="Sun Y."/>
            <person name="Ma L."/>
            <person name="Shen B."/>
            <person name="Zhu C."/>
        </authorList>
    </citation>
    <scope>NUCLEOTIDE SEQUENCE [LARGE SCALE GENOMIC DNA]</scope>
</reference>
<evidence type="ECO:0000256" key="1">
    <source>
        <dbReference type="ARBA" id="ARBA00022670"/>
    </source>
</evidence>